<dbReference type="RefSeq" id="WP_242384545.1">
    <property type="nucleotide sequence ID" value="NZ_CAKOCZ010000008.1"/>
</dbReference>
<comment type="caution">
    <text evidence="1">The sequence shown here is derived from an EMBL/GenBank/DDBJ whole genome shotgun (WGS) entry which is preliminary data.</text>
</comment>
<dbReference type="EMBL" id="JAREWH010000001">
    <property type="protein sequence ID" value="MDN3190998.1"/>
    <property type="molecule type" value="Genomic_DNA"/>
</dbReference>
<evidence type="ECO:0000313" key="2">
    <source>
        <dbReference type="Proteomes" id="UP001173174"/>
    </source>
</evidence>
<reference evidence="1" key="2">
    <citation type="submission" date="2023-03" db="EMBL/GenBank/DDBJ databases">
        <authorList>
            <person name="Zajac M."/>
            <person name="Kwit R."/>
            <person name="Wasyl D."/>
        </authorList>
    </citation>
    <scope>NUCLEOTIDE SEQUENCE</scope>
    <source>
        <strain evidence="1">691B_2</strain>
    </source>
</reference>
<accession>A0AAW7K4B8</accession>
<sequence length="92" mass="10869">MNKNQPESKETRNIFEGRSFKYPPVSKEEYIKAYEEYVKRCSEKHLNVTTLEEYTKIAVETDEENPKTIAVITADDIEPCEGFRVRMTPRYD</sequence>
<dbReference type="Proteomes" id="UP001173174">
    <property type="component" value="Unassembled WGS sequence"/>
</dbReference>
<organism evidence="1 2">
    <name type="scientific">Enterococcus faecalis</name>
    <name type="common">Streptococcus faecalis</name>
    <dbReference type="NCBI Taxonomy" id="1351"/>
    <lineage>
        <taxon>Bacteria</taxon>
        <taxon>Bacillati</taxon>
        <taxon>Bacillota</taxon>
        <taxon>Bacilli</taxon>
        <taxon>Lactobacillales</taxon>
        <taxon>Enterococcaceae</taxon>
        <taxon>Enterococcus</taxon>
    </lineage>
</organism>
<reference evidence="1" key="1">
    <citation type="journal article" date="2023" name="Pathogens">
        <title>Prevalence of Enterococcus spp. and the Whole-Genome Characteristics of Enterococcus faecium and Enterococcus faecalis Strains Isolated from Free-Living Birds in Poland.</title>
        <authorList>
            <person name="Kwit R."/>
            <person name="Zajac M."/>
            <person name="Smialowska-Weglinska A."/>
            <person name="Skarzynska M."/>
            <person name="Bomba A."/>
            <person name="Lalak A."/>
            <person name="Skrzypiec E."/>
            <person name="Wojdat D."/>
            <person name="Koza W."/>
            <person name="Mikos-Wojewoda E."/>
            <person name="Pasim P."/>
            <person name="Skora M."/>
            <person name="Polak M."/>
            <person name="Wiacek J."/>
            <person name="Wasyl D."/>
        </authorList>
    </citation>
    <scope>NUCLEOTIDE SEQUENCE</scope>
    <source>
        <strain evidence="1">691B_2</strain>
    </source>
</reference>
<evidence type="ECO:0000313" key="1">
    <source>
        <dbReference type="EMBL" id="MDN3190998.1"/>
    </source>
</evidence>
<name>A0AAW7K4B8_ENTFL</name>
<proteinExistence type="predicted"/>
<dbReference type="AlphaFoldDB" id="A0AAW7K4B8"/>
<protein>
    <submittedName>
        <fullName evidence="1">Uncharacterized protein</fullName>
    </submittedName>
</protein>
<gene>
    <name evidence="1" type="ORF">P0E79_00660</name>
</gene>